<reference evidence="17 18" key="1">
    <citation type="submission" date="2013-12" db="EMBL/GenBank/DDBJ databases">
        <title>The Genome Sequence of Candida albicans P78048.</title>
        <authorList>
            <consortium name="The Broad Institute Genome Sequencing Platform"/>
            <consortium name="The Broad Institute Genome Sequencing Center for Infectious Disease"/>
            <person name="Cuomo C."/>
            <person name="Bennett R."/>
            <person name="Hirakawa M."/>
            <person name="Noverr M."/>
            <person name="Mitchell A."/>
            <person name="Young S.K."/>
            <person name="Zeng Q."/>
            <person name="Gargeya S."/>
            <person name="Fitzgerald M."/>
            <person name="Abouelleil A."/>
            <person name="Alvarado L."/>
            <person name="Berlin A.M."/>
            <person name="Chapman S.B."/>
            <person name="Dewar J."/>
            <person name="Goldberg J."/>
            <person name="Griggs A."/>
            <person name="Gujja S."/>
            <person name="Hansen M."/>
            <person name="Howarth C."/>
            <person name="Imamovic A."/>
            <person name="Larimer J."/>
            <person name="McCowan C."/>
            <person name="Murphy C."/>
            <person name="Pearson M."/>
            <person name="Priest M."/>
            <person name="Roberts A."/>
            <person name="Saif S."/>
            <person name="Shea T."/>
            <person name="Sykes S."/>
            <person name="Wortman J."/>
            <person name="Nusbaum C."/>
            <person name="Birren B."/>
        </authorList>
    </citation>
    <scope>NUCLEOTIDE SEQUENCE [LARGE SCALE GENOMIC DNA]</scope>
    <source>
        <strain evidence="17 18">P78048</strain>
    </source>
</reference>
<evidence type="ECO:0000256" key="11">
    <source>
        <dbReference type="ARBA" id="ARBA00031194"/>
    </source>
</evidence>
<keyword evidence="7" id="KW-0648">Protein biosynthesis</keyword>
<dbReference type="InterPro" id="IPR002319">
    <property type="entry name" value="Phenylalanyl-tRNA_Synthase"/>
</dbReference>
<comment type="caution">
    <text evidence="17">The sequence shown here is derived from an EMBL/GenBank/DDBJ whole genome shotgun (WGS) entry which is preliminary data.</text>
</comment>
<evidence type="ECO:0000256" key="4">
    <source>
        <dbReference type="ARBA" id="ARBA00022598"/>
    </source>
</evidence>
<evidence type="ECO:0000259" key="16">
    <source>
        <dbReference type="PROSITE" id="PS51447"/>
    </source>
</evidence>
<dbReference type="Pfam" id="PF03147">
    <property type="entry name" value="FDX-ACB"/>
    <property type="match status" value="1"/>
</dbReference>
<accession>A0AB34PX43</accession>
<dbReference type="SMART" id="SM00896">
    <property type="entry name" value="FDX-ACB"/>
    <property type="match status" value="1"/>
</dbReference>
<dbReference type="SUPFAM" id="SSF55681">
    <property type="entry name" value="Class II aaRS and biotin synthetases"/>
    <property type="match status" value="1"/>
</dbReference>
<evidence type="ECO:0000313" key="17">
    <source>
        <dbReference type="EMBL" id="KGR15953.1"/>
    </source>
</evidence>
<dbReference type="GO" id="GO:0006432">
    <property type="term" value="P:phenylalanyl-tRNA aminoacylation"/>
    <property type="evidence" value="ECO:0007669"/>
    <property type="project" value="InterPro"/>
</dbReference>
<evidence type="ECO:0000256" key="6">
    <source>
        <dbReference type="ARBA" id="ARBA00022840"/>
    </source>
</evidence>
<feature type="domain" description="FDX-ACB" evidence="16">
    <location>
        <begin position="355"/>
        <end position="446"/>
    </location>
</feature>
<dbReference type="GO" id="GO:0005524">
    <property type="term" value="F:ATP binding"/>
    <property type="evidence" value="ECO:0007669"/>
    <property type="project" value="UniProtKB-KW"/>
</dbReference>
<evidence type="ECO:0000256" key="10">
    <source>
        <dbReference type="ARBA" id="ARBA00023146"/>
    </source>
</evidence>
<evidence type="ECO:0000256" key="14">
    <source>
        <dbReference type="ARBA" id="ARBA00073229"/>
    </source>
</evidence>
<dbReference type="InterPro" id="IPR006195">
    <property type="entry name" value="aa-tRNA-synth_II"/>
</dbReference>
<comment type="subcellular location">
    <subcellularLocation>
        <location evidence="1">Mitochondrion matrix</location>
    </subcellularLocation>
</comment>
<comment type="function">
    <text evidence="13">Is responsible for the charging of tRNA(Phe) with phenylalanine in mitochondrial translation.</text>
</comment>
<dbReference type="NCBIfam" id="TIGR00469">
    <property type="entry name" value="pheS_mito"/>
    <property type="match status" value="1"/>
</dbReference>
<keyword evidence="6" id="KW-0067">ATP-binding</keyword>
<dbReference type="EC" id="6.1.1.20" evidence="3"/>
<dbReference type="PANTHER" id="PTHR11538:SF41">
    <property type="entry name" value="PHENYLALANINE--TRNA LIGASE, MITOCHONDRIAL"/>
    <property type="match status" value="1"/>
</dbReference>
<dbReference type="Gene3D" id="3.30.930.10">
    <property type="entry name" value="Bira Bifunctional Protein, Domain 2"/>
    <property type="match status" value="1"/>
</dbReference>
<dbReference type="GO" id="GO:0000049">
    <property type="term" value="F:tRNA binding"/>
    <property type="evidence" value="ECO:0007669"/>
    <property type="project" value="InterPro"/>
</dbReference>
<gene>
    <name evidence="17" type="ORF">MG3_01545</name>
</gene>
<dbReference type="SUPFAM" id="SSF54991">
    <property type="entry name" value="Anticodon-binding domain of PheRS"/>
    <property type="match status" value="1"/>
</dbReference>
<dbReference type="CDD" id="cd00496">
    <property type="entry name" value="PheRS_alpha_core"/>
    <property type="match status" value="1"/>
</dbReference>
<dbReference type="PROSITE" id="PS50862">
    <property type="entry name" value="AA_TRNA_LIGASE_II"/>
    <property type="match status" value="1"/>
</dbReference>
<dbReference type="PANTHER" id="PTHR11538">
    <property type="entry name" value="PHENYLALANYL-TRNA SYNTHETASE"/>
    <property type="match status" value="1"/>
</dbReference>
<dbReference type="AlphaFoldDB" id="A0AB34PX43"/>
<keyword evidence="8" id="KW-0809">Transit peptide</keyword>
<keyword evidence="10" id="KW-0030">Aminoacyl-tRNA synthetase</keyword>
<proteinExistence type="inferred from homology"/>
<dbReference type="Pfam" id="PF01409">
    <property type="entry name" value="tRNA-synt_2d"/>
    <property type="match status" value="2"/>
</dbReference>
<dbReference type="Proteomes" id="UP000030161">
    <property type="component" value="Unassembled WGS sequence"/>
</dbReference>
<comment type="catalytic activity">
    <reaction evidence="12">
        <text>tRNA(Phe) + L-phenylalanine + ATP = L-phenylalanyl-tRNA(Phe) + AMP + diphosphate + H(+)</text>
        <dbReference type="Rhea" id="RHEA:19413"/>
        <dbReference type="Rhea" id="RHEA-COMP:9668"/>
        <dbReference type="Rhea" id="RHEA-COMP:9699"/>
        <dbReference type="ChEBI" id="CHEBI:15378"/>
        <dbReference type="ChEBI" id="CHEBI:30616"/>
        <dbReference type="ChEBI" id="CHEBI:33019"/>
        <dbReference type="ChEBI" id="CHEBI:58095"/>
        <dbReference type="ChEBI" id="CHEBI:78442"/>
        <dbReference type="ChEBI" id="CHEBI:78531"/>
        <dbReference type="ChEBI" id="CHEBI:456215"/>
        <dbReference type="EC" id="6.1.1.20"/>
    </reaction>
</comment>
<evidence type="ECO:0000256" key="3">
    <source>
        <dbReference type="ARBA" id="ARBA00012814"/>
    </source>
</evidence>
<comment type="similarity">
    <text evidence="2">Belongs to the class-II aminoacyl-tRNA synthetase family.</text>
</comment>
<evidence type="ECO:0000256" key="9">
    <source>
        <dbReference type="ARBA" id="ARBA00023128"/>
    </source>
</evidence>
<evidence type="ECO:0000256" key="2">
    <source>
        <dbReference type="ARBA" id="ARBA00008226"/>
    </source>
</evidence>
<keyword evidence="5" id="KW-0547">Nucleotide-binding</keyword>
<dbReference type="GO" id="GO:0004826">
    <property type="term" value="F:phenylalanine-tRNA ligase activity"/>
    <property type="evidence" value="ECO:0007669"/>
    <property type="project" value="UniProtKB-EC"/>
</dbReference>
<dbReference type="InterPro" id="IPR036690">
    <property type="entry name" value="Fdx_antiC-bd_sf"/>
</dbReference>
<dbReference type="Gene3D" id="3.30.70.380">
    <property type="entry name" value="Ferrodoxin-fold anticodon-binding domain"/>
    <property type="match status" value="1"/>
</dbReference>
<feature type="domain" description="Aminoacyl-transfer RNA synthetases class-II family profile" evidence="15">
    <location>
        <begin position="144"/>
        <end position="353"/>
    </location>
</feature>
<organism evidence="17 18">
    <name type="scientific">Candida albicans P78048</name>
    <dbReference type="NCBI Taxonomy" id="1094989"/>
    <lineage>
        <taxon>Eukaryota</taxon>
        <taxon>Fungi</taxon>
        <taxon>Dikarya</taxon>
        <taxon>Ascomycota</taxon>
        <taxon>Saccharomycotina</taxon>
        <taxon>Pichiomycetes</taxon>
        <taxon>Debaryomycetaceae</taxon>
        <taxon>Candida/Lodderomyces clade</taxon>
        <taxon>Candida</taxon>
    </lineage>
</organism>
<dbReference type="EMBL" id="AJIX01000010">
    <property type="protein sequence ID" value="KGR15953.1"/>
    <property type="molecule type" value="Genomic_DNA"/>
</dbReference>
<protein>
    <recommendedName>
        <fullName evidence="14">Phenylalanine--tRNA ligase, mitochondrial</fullName>
        <ecNumber evidence="3">6.1.1.20</ecNumber>
    </recommendedName>
    <alternativeName>
        <fullName evidence="11">Phenylalanyl-tRNA synthetase</fullName>
    </alternativeName>
</protein>
<evidence type="ECO:0000313" key="18">
    <source>
        <dbReference type="Proteomes" id="UP000030161"/>
    </source>
</evidence>
<keyword evidence="4 17" id="KW-0436">Ligase</keyword>
<dbReference type="InterPro" id="IPR045864">
    <property type="entry name" value="aa-tRNA-synth_II/BPL/LPL"/>
</dbReference>
<keyword evidence="9" id="KW-0496">Mitochondrion</keyword>
<evidence type="ECO:0000256" key="7">
    <source>
        <dbReference type="ARBA" id="ARBA00022917"/>
    </source>
</evidence>
<evidence type="ECO:0000256" key="12">
    <source>
        <dbReference type="ARBA" id="ARBA00049255"/>
    </source>
</evidence>
<dbReference type="PROSITE" id="PS51447">
    <property type="entry name" value="FDX_ACB"/>
    <property type="match status" value="1"/>
</dbReference>
<evidence type="ECO:0000256" key="8">
    <source>
        <dbReference type="ARBA" id="ARBA00022946"/>
    </source>
</evidence>
<dbReference type="FunFam" id="3.30.930.10:FF:000053">
    <property type="entry name" value="Phenylalanyl-tRNA synthetase mitochondrial"/>
    <property type="match status" value="1"/>
</dbReference>
<dbReference type="FunFam" id="3.30.70.380:FF:000002">
    <property type="entry name" value="phenylalanine--tRNA ligase, mitochondrial"/>
    <property type="match status" value="1"/>
</dbReference>
<dbReference type="GO" id="GO:0005759">
    <property type="term" value="C:mitochondrial matrix"/>
    <property type="evidence" value="ECO:0007669"/>
    <property type="project" value="UniProtKB-SubCell"/>
</dbReference>
<evidence type="ECO:0000256" key="1">
    <source>
        <dbReference type="ARBA" id="ARBA00004305"/>
    </source>
</evidence>
<dbReference type="InterPro" id="IPR004530">
    <property type="entry name" value="Phe-tRNA-synth_IIc_mito"/>
</dbReference>
<evidence type="ECO:0000259" key="15">
    <source>
        <dbReference type="PROSITE" id="PS50862"/>
    </source>
</evidence>
<evidence type="ECO:0000256" key="5">
    <source>
        <dbReference type="ARBA" id="ARBA00022741"/>
    </source>
</evidence>
<sequence length="446" mass="52579">MLKLPYRPVFCTLKQFRLYSSTPVKDIVANGKTYKGDNWTNVPPYILELTKRKLYKNPNHPIGILHDLIKTSVNGMGYTVYEDFPPIVTKYENFDSLGFPEDHPGRSRSDTYYLNRDHLLRTHTSAHEQQCFTECKTPGYLISADVYRKDEIDRTHYPAFHQLEGARVWDRNDPNLLENIRKDIDEIPKTDIIVEDEFRENPVTENNPNQKHLKEEEVRLVAEHLKKTVEFIVYQVFEKARQSAKEQGLTMAYLDEPLKVRWVEAYFPWTSPSWEIEVWWKNEWLECCGCGIVQQQVLLNSGIGENKISWAFGIGLDRIAMLLFNIPDIRLFWTLDERFHNQFRQGQINTFVPYSKYPGIKRDVSFWLDRDLHANEVMEIVRSHAGDLAESVSLVDEFVHPRTQRKSSCFRINYQSMDRNLTNLEINEIHDKVENELVEQFNVEIR</sequence>
<evidence type="ECO:0000256" key="13">
    <source>
        <dbReference type="ARBA" id="ARBA00057761"/>
    </source>
</evidence>
<name>A0AB34PX43_CANAX</name>
<dbReference type="InterPro" id="IPR005121">
    <property type="entry name" value="Fdx_antiC-bd"/>
</dbReference>